<feature type="domain" description="CCHC-type" evidence="7">
    <location>
        <begin position="376"/>
        <end position="391"/>
    </location>
</feature>
<comment type="caution">
    <text evidence="8">The sequence shown here is derived from an EMBL/GenBank/DDBJ whole genome shotgun (WGS) entry which is preliminary data.</text>
</comment>
<feature type="region of interest" description="Disordered" evidence="6">
    <location>
        <begin position="430"/>
        <end position="537"/>
    </location>
</feature>
<feature type="compositionally biased region" description="Low complexity" evidence="6">
    <location>
        <begin position="468"/>
        <end position="478"/>
    </location>
</feature>
<keyword evidence="9" id="KW-1185">Reference proteome</keyword>
<dbReference type="SUPFAM" id="SSF57756">
    <property type="entry name" value="Retrovirus zinc finger-like domains"/>
    <property type="match status" value="2"/>
</dbReference>
<organism evidence="8 9">
    <name type="scientific">Paraglomus occultum</name>
    <dbReference type="NCBI Taxonomy" id="144539"/>
    <lineage>
        <taxon>Eukaryota</taxon>
        <taxon>Fungi</taxon>
        <taxon>Fungi incertae sedis</taxon>
        <taxon>Mucoromycota</taxon>
        <taxon>Glomeromycotina</taxon>
        <taxon>Glomeromycetes</taxon>
        <taxon>Paraglomerales</taxon>
        <taxon>Paraglomeraceae</taxon>
        <taxon>Paraglomus</taxon>
    </lineage>
</organism>
<keyword evidence="4" id="KW-0862">Zinc</keyword>
<dbReference type="PROSITE" id="PS50158">
    <property type="entry name" value="ZF_CCHC"/>
    <property type="match status" value="2"/>
</dbReference>
<evidence type="ECO:0000256" key="6">
    <source>
        <dbReference type="SAM" id="MobiDB-lite"/>
    </source>
</evidence>
<feature type="compositionally biased region" description="Polar residues" evidence="6">
    <location>
        <begin position="556"/>
        <end position="568"/>
    </location>
</feature>
<evidence type="ECO:0000256" key="3">
    <source>
        <dbReference type="ARBA" id="ARBA00022771"/>
    </source>
</evidence>
<dbReference type="SMART" id="SM00343">
    <property type="entry name" value="ZnF_C2HC"/>
    <property type="match status" value="4"/>
</dbReference>
<accession>A0A9N9GR27</accession>
<dbReference type="Pfam" id="PF00098">
    <property type="entry name" value="zf-CCHC"/>
    <property type="match status" value="3"/>
</dbReference>
<evidence type="ECO:0000256" key="5">
    <source>
        <dbReference type="PROSITE-ProRule" id="PRU00047"/>
    </source>
</evidence>
<dbReference type="PANTHER" id="PTHR47103:SF8">
    <property type="entry name" value="DNA-BINDING PROTEIN"/>
    <property type="match status" value="1"/>
</dbReference>
<dbReference type="AlphaFoldDB" id="A0A9N9GR27"/>
<dbReference type="GO" id="GO:0008270">
    <property type="term" value="F:zinc ion binding"/>
    <property type="evidence" value="ECO:0007669"/>
    <property type="project" value="UniProtKB-KW"/>
</dbReference>
<feature type="compositionally biased region" description="Basic and acidic residues" evidence="6">
    <location>
        <begin position="446"/>
        <end position="466"/>
    </location>
</feature>
<dbReference type="Proteomes" id="UP000789572">
    <property type="component" value="Unassembled WGS sequence"/>
</dbReference>
<feature type="region of interest" description="Disordered" evidence="6">
    <location>
        <begin position="553"/>
        <end position="591"/>
    </location>
</feature>
<keyword evidence="2" id="KW-0677">Repeat</keyword>
<evidence type="ECO:0000313" key="9">
    <source>
        <dbReference type="Proteomes" id="UP000789572"/>
    </source>
</evidence>
<sequence length="648" mass="72265">MAFIQKAFSKVFTKSLSGCHAIDQLIDDSKEASSTTQLHWIEESEFIITQTSKNDVLYTTRNVNDNKVTEALLPLGPQEKLTPELCKGCVKDLRVRISTYCCRCHEEKSPNEMSPDLVVKPGKTNSADQQETEFTHLEDISLDEDSRTADQAEANGAEVSNDSKVAGSRSKSDIPDITFTPVASSYDNSSKSTDNVSSDTHSGSQRKSPSASNTDSRSATNSQSIPVSWKSTQKSAPDADGWNSTSIRSALDVGGWSPPNWTIDDTANWTPPDWSTSDTGDGHGPANRSAPNVDNWGAPDSGSRHRPNFGWSSTSRPYERKNNTWTDNVMSEDWGDKRSSNNIPRDDHRKKGEKESSVRIWWKPGHVSKDCPDKVCHNCSKPGHTAKDCPNKTNEVICHNCSKPGHTIKDCPTKICNYCKKPGHLIRECQSRNRNKNGFRPTPEQHSGDFDNDRSRSHQRESDKAQKSRSSSVSSQASYRQFGWQIPIKESSSNEKNVASDKQNNAANKQGSKRRKARPSNANQEGERNDDENNDNKNYKDLMMAFQEIQKGMKNKGTSNACSDSESGNGKDAKSNADEEEEDTGVQPVMESYVRWRNTEAEEVLTLMKVISENQQTEGDGEKSDDENKESKVIKDDDGWIPPEEYEW</sequence>
<evidence type="ECO:0000256" key="2">
    <source>
        <dbReference type="ARBA" id="ARBA00022737"/>
    </source>
</evidence>
<evidence type="ECO:0000313" key="8">
    <source>
        <dbReference type="EMBL" id="CAG8628473.1"/>
    </source>
</evidence>
<feature type="region of interest" description="Disordered" evidence="6">
    <location>
        <begin position="610"/>
        <end position="648"/>
    </location>
</feature>
<dbReference type="Gene3D" id="4.10.60.10">
    <property type="entry name" value="Zinc finger, CCHC-type"/>
    <property type="match status" value="2"/>
</dbReference>
<dbReference type="GO" id="GO:0003676">
    <property type="term" value="F:nucleic acid binding"/>
    <property type="evidence" value="ECO:0007669"/>
    <property type="project" value="InterPro"/>
</dbReference>
<gene>
    <name evidence="8" type="ORF">POCULU_LOCUS8771</name>
</gene>
<feature type="compositionally biased region" description="Polar residues" evidence="6">
    <location>
        <begin position="259"/>
        <end position="279"/>
    </location>
</feature>
<dbReference type="EMBL" id="CAJVPJ010002751">
    <property type="protein sequence ID" value="CAG8628473.1"/>
    <property type="molecule type" value="Genomic_DNA"/>
</dbReference>
<keyword evidence="1" id="KW-0479">Metal-binding</keyword>
<feature type="compositionally biased region" description="Basic and acidic residues" evidence="6">
    <location>
        <begin position="629"/>
        <end position="638"/>
    </location>
</feature>
<name>A0A9N9GR27_9GLOM</name>
<feature type="region of interest" description="Disordered" evidence="6">
    <location>
        <begin position="107"/>
        <end position="356"/>
    </location>
</feature>
<feature type="compositionally biased region" description="Basic and acidic residues" evidence="6">
    <location>
        <begin position="133"/>
        <end position="150"/>
    </location>
</feature>
<feature type="compositionally biased region" description="Polar residues" evidence="6">
    <location>
        <begin position="490"/>
        <end position="510"/>
    </location>
</feature>
<feature type="domain" description="CCHC-type" evidence="7">
    <location>
        <begin position="398"/>
        <end position="412"/>
    </location>
</feature>
<feature type="compositionally biased region" description="Basic and acidic residues" evidence="6">
    <location>
        <begin position="334"/>
        <end position="356"/>
    </location>
</feature>
<proteinExistence type="predicted"/>
<protein>
    <submittedName>
        <fullName evidence="8">5613_t:CDS:1</fullName>
    </submittedName>
</protein>
<evidence type="ECO:0000256" key="4">
    <source>
        <dbReference type="ARBA" id="ARBA00022833"/>
    </source>
</evidence>
<reference evidence="8" key="1">
    <citation type="submission" date="2021-06" db="EMBL/GenBank/DDBJ databases">
        <authorList>
            <person name="Kallberg Y."/>
            <person name="Tangrot J."/>
            <person name="Rosling A."/>
        </authorList>
    </citation>
    <scope>NUCLEOTIDE SEQUENCE</scope>
    <source>
        <strain evidence="8">IA702</strain>
    </source>
</reference>
<dbReference type="InterPro" id="IPR001878">
    <property type="entry name" value="Znf_CCHC"/>
</dbReference>
<dbReference type="OrthoDB" id="3863715at2759"/>
<evidence type="ECO:0000256" key="1">
    <source>
        <dbReference type="ARBA" id="ARBA00022723"/>
    </source>
</evidence>
<dbReference type="PANTHER" id="PTHR47103">
    <property type="entry name" value="DNA-BINDING PROTEIN"/>
    <property type="match status" value="1"/>
</dbReference>
<keyword evidence="3 5" id="KW-0863">Zinc-finger</keyword>
<dbReference type="InterPro" id="IPR036875">
    <property type="entry name" value="Znf_CCHC_sf"/>
</dbReference>
<evidence type="ECO:0000259" key="7">
    <source>
        <dbReference type="PROSITE" id="PS50158"/>
    </source>
</evidence>
<feature type="compositionally biased region" description="Polar residues" evidence="6">
    <location>
        <begin position="181"/>
        <end position="235"/>
    </location>
</feature>